<sequence length="534" mass="61912">MIPCIDSSPYEEREGGYRGDTSIRENKKLKLDATESSELLTEIKPFEELFNQNYVQPPFISAFRTAFRKQLPFSDASATISNKPFPTAILSNIFPTQFLESVRSALEKETFYHKSNDLYEFYQSDDLKLSTRPELVKLRESIYSPQFVRLISELTGIKLDDTPDLSAHQYSYGNYLLCHDDDIKDDDNLHGRRVAFIFYLVEESWSEEDGGALHDEFGQPNKIVRSIIPKWNSMAFFELSPTSYHQVSEVLSRSKVRLSVSGWFHGSLRTRLSNADYNSPTLFTPRLDQPFHHQYSSISDFVNPSYLTEQGKKSILKTLRQEASIELHQFLKEEVYEKLMDSLDHVEWKENPVGPPFIRKYHLMDNERCTTSPPFYKFIHDFLTSTAFTAFLSEITRYDVTSLSSEIRQFLPGDYTVLHDQALDREGLDIVLYCIEEKNKETGEAEEWNVGWQGGTHYVTREEELLTLWPKRNTLSIVVRDEGTMRFVKYTNNSAKYPRREMAFIYVDDEEGDEEGDGSSVENESEDNDEAEDV</sequence>
<proteinExistence type="predicted"/>
<reference evidence="1" key="1">
    <citation type="submission" date="2021-06" db="EMBL/GenBank/DDBJ databases">
        <authorList>
            <person name="Kallberg Y."/>
            <person name="Tangrot J."/>
            <person name="Rosling A."/>
        </authorList>
    </citation>
    <scope>NUCLEOTIDE SEQUENCE</scope>
    <source>
        <strain evidence="1">CL356</strain>
    </source>
</reference>
<comment type="caution">
    <text evidence="1">The sequence shown here is derived from an EMBL/GenBank/DDBJ whole genome shotgun (WGS) entry which is preliminary data.</text>
</comment>
<protein>
    <submittedName>
        <fullName evidence="1">11180_t:CDS:1</fullName>
    </submittedName>
</protein>
<dbReference type="Proteomes" id="UP000789525">
    <property type="component" value="Unassembled WGS sequence"/>
</dbReference>
<evidence type="ECO:0000313" key="1">
    <source>
        <dbReference type="EMBL" id="CAG8446855.1"/>
    </source>
</evidence>
<gene>
    <name evidence="1" type="ORF">ACOLOM_LOCUS561</name>
</gene>
<name>A0ACA9K1V4_9GLOM</name>
<keyword evidence="2" id="KW-1185">Reference proteome</keyword>
<dbReference type="EMBL" id="CAJVPT010000569">
    <property type="protein sequence ID" value="CAG8446855.1"/>
    <property type="molecule type" value="Genomic_DNA"/>
</dbReference>
<organism evidence="1 2">
    <name type="scientific">Acaulospora colombiana</name>
    <dbReference type="NCBI Taxonomy" id="27376"/>
    <lineage>
        <taxon>Eukaryota</taxon>
        <taxon>Fungi</taxon>
        <taxon>Fungi incertae sedis</taxon>
        <taxon>Mucoromycota</taxon>
        <taxon>Glomeromycotina</taxon>
        <taxon>Glomeromycetes</taxon>
        <taxon>Diversisporales</taxon>
        <taxon>Acaulosporaceae</taxon>
        <taxon>Acaulospora</taxon>
    </lineage>
</organism>
<evidence type="ECO:0000313" key="2">
    <source>
        <dbReference type="Proteomes" id="UP000789525"/>
    </source>
</evidence>
<accession>A0ACA9K1V4</accession>